<evidence type="ECO:0000256" key="1">
    <source>
        <dbReference type="ARBA" id="ARBA00022527"/>
    </source>
</evidence>
<dbReference type="PROSITE" id="PS50011">
    <property type="entry name" value="PROTEIN_KINASE_DOM"/>
    <property type="match status" value="1"/>
</dbReference>
<evidence type="ECO:0000256" key="2">
    <source>
        <dbReference type="ARBA" id="ARBA00022679"/>
    </source>
</evidence>
<keyword evidence="5 6" id="KW-0067">ATP-binding</keyword>
<dbReference type="PROSITE" id="PS00107">
    <property type="entry name" value="PROTEIN_KINASE_ATP"/>
    <property type="match status" value="1"/>
</dbReference>
<evidence type="ECO:0000256" key="8">
    <source>
        <dbReference type="SAM" id="MobiDB-lite"/>
    </source>
</evidence>
<dbReference type="PROSITE" id="PS00108">
    <property type="entry name" value="PROTEIN_KINASE_ST"/>
    <property type="match status" value="1"/>
</dbReference>
<dbReference type="AlphaFoldDB" id="A0A7S1DZT6"/>
<evidence type="ECO:0000256" key="6">
    <source>
        <dbReference type="PROSITE-ProRule" id="PRU10141"/>
    </source>
</evidence>
<dbReference type="EMBL" id="HBFX01024214">
    <property type="protein sequence ID" value="CAD8960801.1"/>
    <property type="molecule type" value="Transcribed_RNA"/>
</dbReference>
<proteinExistence type="inferred from homology"/>
<dbReference type="Gene3D" id="1.10.510.10">
    <property type="entry name" value="Transferase(Phosphotransferase) domain 1"/>
    <property type="match status" value="1"/>
</dbReference>
<dbReference type="InterPro" id="IPR050205">
    <property type="entry name" value="CDPK_Ser/Thr_kinases"/>
</dbReference>
<name>A0A7S1DZT6_HEMAN</name>
<evidence type="ECO:0000256" key="3">
    <source>
        <dbReference type="ARBA" id="ARBA00022741"/>
    </source>
</evidence>
<dbReference type="SUPFAM" id="SSF56112">
    <property type="entry name" value="Protein kinase-like (PK-like)"/>
    <property type="match status" value="1"/>
</dbReference>
<organism evidence="10">
    <name type="scientific">Hemiselmis andersenii</name>
    <name type="common">Cryptophyte alga</name>
    <dbReference type="NCBI Taxonomy" id="464988"/>
    <lineage>
        <taxon>Eukaryota</taxon>
        <taxon>Cryptophyceae</taxon>
        <taxon>Cryptomonadales</taxon>
        <taxon>Hemiselmidaceae</taxon>
        <taxon>Hemiselmis</taxon>
    </lineage>
</organism>
<evidence type="ECO:0000256" key="7">
    <source>
        <dbReference type="RuleBase" id="RU000304"/>
    </source>
</evidence>
<protein>
    <recommendedName>
        <fullName evidence="9">Protein kinase domain-containing protein</fullName>
    </recommendedName>
</protein>
<accession>A0A7S1DZT6</accession>
<sequence length="409" mass="45354">MDGGKWVGRLRGGSSPATSAHAKDTTWPGADQMTAQGGGAELRQGKPEANDQGPSPLVMRSLSTVEREQRAEREQQNQDHAWQRTAPGDIDPSLINHGSSLSDYEIDFGETGVLGTGTYSTVRVALHKKTGRRLAVKAIDLVSAEPDTIVRLQREIQVLRALKHQNIIELSEVIQENGKLYLMMELCTGGELWHFLQDVKIMPNGDKYFRSKTRGMVLLTEAKIASLIRGIVEAVHFCHERKVCHRDLKLENLMLEHQGEDASVKLIDFGFSKIFNSTDGLFAVLGSPYYVAHEVLFTNNNKSTGYGPACDMWSVGVITYMLLCGQAPFDGKNDFERLEAVRRGTFTFPRHIKLSAHAVGFIAGLLFLDPEKRLTATAALQHPWLADVSPSGSQAREPRKSTLSWLLCR</sequence>
<dbReference type="FunFam" id="1.10.510.10:FF:000571">
    <property type="entry name" value="Maternal embryonic leucine zipper kinase"/>
    <property type="match status" value="1"/>
</dbReference>
<dbReference type="CDD" id="cd05117">
    <property type="entry name" value="STKc_CAMK"/>
    <property type="match status" value="1"/>
</dbReference>
<dbReference type="GO" id="GO:0004674">
    <property type="term" value="F:protein serine/threonine kinase activity"/>
    <property type="evidence" value="ECO:0007669"/>
    <property type="project" value="UniProtKB-KW"/>
</dbReference>
<keyword evidence="4" id="KW-0418">Kinase</keyword>
<comment type="similarity">
    <text evidence="7">Belongs to the protein kinase superfamily.</text>
</comment>
<evidence type="ECO:0000256" key="5">
    <source>
        <dbReference type="ARBA" id="ARBA00022840"/>
    </source>
</evidence>
<dbReference type="PANTHER" id="PTHR24349">
    <property type="entry name" value="SERINE/THREONINE-PROTEIN KINASE"/>
    <property type="match status" value="1"/>
</dbReference>
<keyword evidence="2" id="KW-0808">Transferase</keyword>
<evidence type="ECO:0000256" key="4">
    <source>
        <dbReference type="ARBA" id="ARBA00022777"/>
    </source>
</evidence>
<dbReference type="SMART" id="SM00220">
    <property type="entry name" value="S_TKc"/>
    <property type="match status" value="1"/>
</dbReference>
<feature type="region of interest" description="Disordered" evidence="8">
    <location>
        <begin position="1"/>
        <end position="91"/>
    </location>
</feature>
<dbReference type="InterPro" id="IPR011009">
    <property type="entry name" value="Kinase-like_dom_sf"/>
</dbReference>
<feature type="binding site" evidence="6">
    <location>
        <position position="137"/>
    </location>
    <ligand>
        <name>ATP</name>
        <dbReference type="ChEBI" id="CHEBI:30616"/>
    </ligand>
</feature>
<gene>
    <name evidence="10" type="ORF">HAND00432_LOCUS14746</name>
</gene>
<dbReference type="InterPro" id="IPR017441">
    <property type="entry name" value="Protein_kinase_ATP_BS"/>
</dbReference>
<keyword evidence="3 6" id="KW-0547">Nucleotide-binding</keyword>
<dbReference type="InterPro" id="IPR000719">
    <property type="entry name" value="Prot_kinase_dom"/>
</dbReference>
<feature type="domain" description="Protein kinase" evidence="9">
    <location>
        <begin position="108"/>
        <end position="385"/>
    </location>
</feature>
<keyword evidence="1 7" id="KW-0723">Serine/threonine-protein kinase</keyword>
<evidence type="ECO:0000313" key="10">
    <source>
        <dbReference type="EMBL" id="CAD8960801.1"/>
    </source>
</evidence>
<reference evidence="10" key="1">
    <citation type="submission" date="2021-01" db="EMBL/GenBank/DDBJ databases">
        <authorList>
            <person name="Corre E."/>
            <person name="Pelletier E."/>
            <person name="Niang G."/>
            <person name="Scheremetjew M."/>
            <person name="Finn R."/>
            <person name="Kale V."/>
            <person name="Holt S."/>
            <person name="Cochrane G."/>
            <person name="Meng A."/>
            <person name="Brown T."/>
            <person name="Cohen L."/>
        </authorList>
    </citation>
    <scope>NUCLEOTIDE SEQUENCE</scope>
    <source>
        <strain evidence="10">CCMP644</strain>
    </source>
</reference>
<evidence type="ECO:0000259" key="9">
    <source>
        <dbReference type="PROSITE" id="PS50011"/>
    </source>
</evidence>
<feature type="compositionally biased region" description="Basic and acidic residues" evidence="8">
    <location>
        <begin position="65"/>
        <end position="77"/>
    </location>
</feature>
<dbReference type="Pfam" id="PF00069">
    <property type="entry name" value="Pkinase"/>
    <property type="match status" value="1"/>
</dbReference>
<dbReference type="GO" id="GO:0005524">
    <property type="term" value="F:ATP binding"/>
    <property type="evidence" value="ECO:0007669"/>
    <property type="project" value="UniProtKB-UniRule"/>
</dbReference>
<dbReference type="InterPro" id="IPR008271">
    <property type="entry name" value="Ser/Thr_kinase_AS"/>
</dbReference>